<dbReference type="AlphaFoldDB" id="A0A2T5BB35"/>
<accession>A0A2T5BB35</accession>
<reference evidence="1 2" key="1">
    <citation type="submission" date="2018-04" db="EMBL/GenBank/DDBJ databases">
        <title>Genomic Encyclopedia of Type Strains, Phase IV (KMG-IV): sequencing the most valuable type-strain genomes for metagenomic binning, comparative biology and taxonomic classification.</title>
        <authorList>
            <person name="Goeker M."/>
        </authorList>
    </citation>
    <scope>NUCLEOTIDE SEQUENCE [LARGE SCALE GENOMIC DNA]</scope>
    <source>
        <strain evidence="1 2">DSM 7138</strain>
    </source>
</reference>
<dbReference type="EMBL" id="PZZZ01000003">
    <property type="protein sequence ID" value="PTM96185.1"/>
    <property type="molecule type" value="Genomic_DNA"/>
</dbReference>
<keyword evidence="2" id="KW-1185">Reference proteome</keyword>
<proteinExistence type="predicted"/>
<name>A0A2T5BB35_MYCDI</name>
<evidence type="ECO:0000313" key="2">
    <source>
        <dbReference type="Proteomes" id="UP000241247"/>
    </source>
</evidence>
<dbReference type="RefSeq" id="WP_170115829.1">
    <property type="nucleotide sequence ID" value="NZ_JBHEEX010000002.1"/>
</dbReference>
<organism evidence="1 2">
    <name type="scientific">Mycoplana dimorpha</name>
    <dbReference type="NCBI Taxonomy" id="28320"/>
    <lineage>
        <taxon>Bacteria</taxon>
        <taxon>Pseudomonadati</taxon>
        <taxon>Pseudomonadota</taxon>
        <taxon>Alphaproteobacteria</taxon>
        <taxon>Hyphomicrobiales</taxon>
        <taxon>Rhizobiaceae</taxon>
        <taxon>Mycoplana</taxon>
    </lineage>
</organism>
<gene>
    <name evidence="1" type="ORF">C7449_103199</name>
</gene>
<protein>
    <submittedName>
        <fullName evidence="1">Uncharacterized protein</fullName>
    </submittedName>
</protein>
<comment type="caution">
    <text evidence="1">The sequence shown here is derived from an EMBL/GenBank/DDBJ whole genome shotgun (WGS) entry which is preliminary data.</text>
</comment>
<dbReference type="Proteomes" id="UP000241247">
    <property type="component" value="Unassembled WGS sequence"/>
</dbReference>
<evidence type="ECO:0000313" key="1">
    <source>
        <dbReference type="EMBL" id="PTM96185.1"/>
    </source>
</evidence>
<sequence>MMSIDGSHEGNACNEMVALLLDAGGGEQLTDMLVSALREAHQFLAEDEPVETRH</sequence>